<evidence type="ECO:0000313" key="2">
    <source>
        <dbReference type="Proteomes" id="UP000075243"/>
    </source>
</evidence>
<dbReference type="AlphaFoldDB" id="A0A151SPZ8"/>
<dbReference type="Proteomes" id="UP000075243">
    <property type="component" value="Chromosome 11"/>
</dbReference>
<sequence length="80" mass="9361">MVEGETLLVWSRLRKNKNQEEACSHQVCRYDIQASKFEVEETFDPVTQPPSDDDWIYVLNPIVVHGKGRPKSTRIRNKMD</sequence>
<keyword evidence="2" id="KW-1185">Reference proteome</keyword>
<organism evidence="1 2">
    <name type="scientific">Cajanus cajan</name>
    <name type="common">Pigeon pea</name>
    <name type="synonym">Cajanus indicus</name>
    <dbReference type="NCBI Taxonomy" id="3821"/>
    <lineage>
        <taxon>Eukaryota</taxon>
        <taxon>Viridiplantae</taxon>
        <taxon>Streptophyta</taxon>
        <taxon>Embryophyta</taxon>
        <taxon>Tracheophyta</taxon>
        <taxon>Spermatophyta</taxon>
        <taxon>Magnoliopsida</taxon>
        <taxon>eudicotyledons</taxon>
        <taxon>Gunneridae</taxon>
        <taxon>Pentapetalae</taxon>
        <taxon>rosids</taxon>
        <taxon>fabids</taxon>
        <taxon>Fabales</taxon>
        <taxon>Fabaceae</taxon>
        <taxon>Papilionoideae</taxon>
        <taxon>50 kb inversion clade</taxon>
        <taxon>NPAAA clade</taxon>
        <taxon>indigoferoid/millettioid clade</taxon>
        <taxon>Phaseoleae</taxon>
        <taxon>Cajanus</taxon>
    </lineage>
</organism>
<name>A0A151SPZ8_CAJCA</name>
<gene>
    <name evidence="1" type="ORF">KK1_003067</name>
</gene>
<evidence type="ECO:0000313" key="1">
    <source>
        <dbReference type="EMBL" id="KYP56819.1"/>
    </source>
</evidence>
<accession>A0A151SPZ8</accession>
<protein>
    <submittedName>
        <fullName evidence="1">Uncharacterized protein</fullName>
    </submittedName>
</protein>
<dbReference type="Gramene" id="C.cajan_02997.t">
    <property type="protein sequence ID" value="C.cajan_02997.t"/>
    <property type="gene ID" value="C.cajan_02997"/>
</dbReference>
<proteinExistence type="predicted"/>
<dbReference type="EMBL" id="CM003613">
    <property type="protein sequence ID" value="KYP56819.1"/>
    <property type="molecule type" value="Genomic_DNA"/>
</dbReference>
<reference evidence="1 2" key="1">
    <citation type="journal article" date="2012" name="Nat. Biotechnol.">
        <title>Draft genome sequence of pigeonpea (Cajanus cajan), an orphan legume crop of resource-poor farmers.</title>
        <authorList>
            <person name="Varshney R.K."/>
            <person name="Chen W."/>
            <person name="Li Y."/>
            <person name="Bharti A.K."/>
            <person name="Saxena R.K."/>
            <person name="Schlueter J.A."/>
            <person name="Donoghue M.T."/>
            <person name="Azam S."/>
            <person name="Fan G."/>
            <person name="Whaley A.M."/>
            <person name="Farmer A.D."/>
            <person name="Sheridan J."/>
            <person name="Iwata A."/>
            <person name="Tuteja R."/>
            <person name="Penmetsa R.V."/>
            <person name="Wu W."/>
            <person name="Upadhyaya H.D."/>
            <person name="Yang S.P."/>
            <person name="Shah T."/>
            <person name="Saxena K.B."/>
            <person name="Michael T."/>
            <person name="McCombie W.R."/>
            <person name="Yang B."/>
            <person name="Zhang G."/>
            <person name="Yang H."/>
            <person name="Wang J."/>
            <person name="Spillane C."/>
            <person name="Cook D.R."/>
            <person name="May G.D."/>
            <person name="Xu X."/>
            <person name="Jackson S.A."/>
        </authorList>
    </citation>
    <scope>NUCLEOTIDE SEQUENCE [LARGE SCALE GENOMIC DNA]</scope>
    <source>
        <strain evidence="2">cv. Asha</strain>
    </source>
</reference>